<organism evidence="1 2">
    <name type="scientific">Streptomyces gottesmaniae</name>
    <dbReference type="NCBI Taxonomy" id="3075518"/>
    <lineage>
        <taxon>Bacteria</taxon>
        <taxon>Bacillati</taxon>
        <taxon>Actinomycetota</taxon>
        <taxon>Actinomycetes</taxon>
        <taxon>Kitasatosporales</taxon>
        <taxon>Streptomycetaceae</taxon>
        <taxon>Streptomyces</taxon>
    </lineage>
</organism>
<dbReference type="Proteomes" id="UP001180737">
    <property type="component" value="Unassembled WGS sequence"/>
</dbReference>
<accession>A0ABU2YP68</accession>
<protein>
    <submittedName>
        <fullName evidence="1">Uncharacterized protein</fullName>
    </submittedName>
</protein>
<dbReference type="RefSeq" id="WP_157856723.1">
    <property type="nucleotide sequence ID" value="NZ_JAVRFJ010000001.1"/>
</dbReference>
<evidence type="ECO:0000313" key="2">
    <source>
        <dbReference type="Proteomes" id="UP001180737"/>
    </source>
</evidence>
<gene>
    <name evidence="1" type="ORF">RM704_00745</name>
</gene>
<sequence length="45" mass="4830">MSPFSRAPRTVLGELVPGVLYSGVATRILCVVRAREASSLRDLAN</sequence>
<reference evidence="1" key="1">
    <citation type="submission" date="2024-05" db="EMBL/GenBank/DDBJ databases">
        <title>30 novel species of actinomycetes from the DSMZ collection.</title>
        <authorList>
            <person name="Nouioui I."/>
        </authorList>
    </citation>
    <scope>NUCLEOTIDE SEQUENCE</scope>
    <source>
        <strain evidence="1">DSM 3412</strain>
    </source>
</reference>
<keyword evidence="2" id="KW-1185">Reference proteome</keyword>
<comment type="caution">
    <text evidence="1">The sequence shown here is derived from an EMBL/GenBank/DDBJ whole genome shotgun (WGS) entry which is preliminary data.</text>
</comment>
<evidence type="ECO:0000313" key="1">
    <source>
        <dbReference type="EMBL" id="MDT0566026.1"/>
    </source>
</evidence>
<proteinExistence type="predicted"/>
<name>A0ABU2YP68_9ACTN</name>
<dbReference type="EMBL" id="JAVRFJ010000001">
    <property type="protein sequence ID" value="MDT0566026.1"/>
    <property type="molecule type" value="Genomic_DNA"/>
</dbReference>